<name>A0A0M3K6Y8_ANISI</name>
<keyword evidence="3" id="KW-1185">Reference proteome</keyword>
<reference evidence="4" key="1">
    <citation type="submission" date="2017-02" db="UniProtKB">
        <authorList>
            <consortium name="WormBaseParasite"/>
        </authorList>
    </citation>
    <scope>IDENTIFICATION</scope>
</reference>
<evidence type="ECO:0000256" key="1">
    <source>
        <dbReference type="SAM" id="MobiDB-lite"/>
    </source>
</evidence>
<dbReference type="EMBL" id="UYRR01032837">
    <property type="protein sequence ID" value="VDK56949.1"/>
    <property type="molecule type" value="Genomic_DNA"/>
</dbReference>
<evidence type="ECO:0000313" key="3">
    <source>
        <dbReference type="Proteomes" id="UP000267096"/>
    </source>
</evidence>
<sequence length="298" mass="32940">MDEQSFDLASDNDSEYEDYQTEATTQQLPPLVTFATSGLHSDKKLAQVIPPRRRTHFEQNVAASANKQQRNESPLKSLNHSATVTADSVLPARGIVANIVPIAQAKPIVSNGHNANGQPRISGFPIGGMDFKLNTQDLAIVSNNHVKEQLEKVIKSQSDLNKPKEKSAKSGSEEPVANLMKSSKKITEVKSTKSSKQTSTTTTPFVAKKIALITTKTPALVNVLDPFQRNPIREMTQSGDDFSESDETTNELEPAVRLEQKIANTVQLDRLTLESQILNVRDLEIVRDPLKKDKWCKK</sequence>
<feature type="compositionally biased region" description="Acidic residues" evidence="1">
    <location>
        <begin position="1"/>
        <end position="20"/>
    </location>
</feature>
<dbReference type="OrthoDB" id="10586913at2759"/>
<dbReference type="AlphaFoldDB" id="A0A0M3K6Y8"/>
<feature type="region of interest" description="Disordered" evidence="1">
    <location>
        <begin position="1"/>
        <end position="29"/>
    </location>
</feature>
<dbReference type="WBParaSite" id="ASIM_0001672901-mRNA-1">
    <property type="protein sequence ID" value="ASIM_0001672901-mRNA-1"/>
    <property type="gene ID" value="ASIM_0001672901"/>
</dbReference>
<gene>
    <name evidence="2" type="ORF">ASIM_LOCUS16136</name>
</gene>
<evidence type="ECO:0000313" key="4">
    <source>
        <dbReference type="WBParaSite" id="ASIM_0001672901-mRNA-1"/>
    </source>
</evidence>
<feature type="compositionally biased region" description="Low complexity" evidence="1">
    <location>
        <begin position="192"/>
        <end position="201"/>
    </location>
</feature>
<organism evidence="4">
    <name type="scientific">Anisakis simplex</name>
    <name type="common">Herring worm</name>
    <dbReference type="NCBI Taxonomy" id="6269"/>
    <lineage>
        <taxon>Eukaryota</taxon>
        <taxon>Metazoa</taxon>
        <taxon>Ecdysozoa</taxon>
        <taxon>Nematoda</taxon>
        <taxon>Chromadorea</taxon>
        <taxon>Rhabditida</taxon>
        <taxon>Spirurina</taxon>
        <taxon>Ascaridomorpha</taxon>
        <taxon>Ascaridoidea</taxon>
        <taxon>Anisakidae</taxon>
        <taxon>Anisakis</taxon>
        <taxon>Anisakis simplex complex</taxon>
    </lineage>
</organism>
<protein>
    <submittedName>
        <fullName evidence="2 4">Uncharacterized protein</fullName>
    </submittedName>
</protein>
<proteinExistence type="predicted"/>
<dbReference type="Proteomes" id="UP000267096">
    <property type="component" value="Unassembled WGS sequence"/>
</dbReference>
<evidence type="ECO:0000313" key="2">
    <source>
        <dbReference type="EMBL" id="VDK56949.1"/>
    </source>
</evidence>
<accession>A0A0M3K6Y8</accession>
<feature type="compositionally biased region" description="Basic and acidic residues" evidence="1">
    <location>
        <begin position="161"/>
        <end position="172"/>
    </location>
</feature>
<feature type="region of interest" description="Disordered" evidence="1">
    <location>
        <begin position="155"/>
        <end position="201"/>
    </location>
</feature>
<reference evidence="2 3" key="2">
    <citation type="submission" date="2018-11" db="EMBL/GenBank/DDBJ databases">
        <authorList>
            <consortium name="Pathogen Informatics"/>
        </authorList>
    </citation>
    <scope>NUCLEOTIDE SEQUENCE [LARGE SCALE GENOMIC DNA]</scope>
</reference>